<feature type="signal peptide" evidence="1">
    <location>
        <begin position="1"/>
        <end position="28"/>
    </location>
</feature>
<evidence type="ECO:0000313" key="3">
    <source>
        <dbReference type="EMBL" id="MDA5192661.1"/>
    </source>
</evidence>
<protein>
    <submittedName>
        <fullName evidence="3">Arylesterase</fullName>
    </submittedName>
</protein>
<feature type="chain" id="PRO_5040816319" evidence="1">
    <location>
        <begin position="29"/>
        <end position="230"/>
    </location>
</feature>
<dbReference type="CDD" id="cd01822">
    <property type="entry name" value="Lysophospholipase_L1_like"/>
    <property type="match status" value="1"/>
</dbReference>
<dbReference type="Proteomes" id="UP001141619">
    <property type="component" value="Unassembled WGS sequence"/>
</dbReference>
<evidence type="ECO:0000313" key="4">
    <source>
        <dbReference type="Proteomes" id="UP001141619"/>
    </source>
</evidence>
<reference evidence="3" key="2">
    <citation type="journal article" date="2023" name="Syst. Appl. Microbiol.">
        <title>Govania unica gen. nov., sp. nov., a rare biosphere bacterium that represents a novel family in the class Alphaproteobacteria.</title>
        <authorList>
            <person name="Vandamme P."/>
            <person name="Peeters C."/>
            <person name="Hettiarachchi A."/>
            <person name="Cnockaert M."/>
            <person name="Carlier A."/>
        </authorList>
    </citation>
    <scope>NUCLEOTIDE SEQUENCE</scope>
    <source>
        <strain evidence="3">LMG 31809</strain>
    </source>
</reference>
<proteinExistence type="predicted"/>
<dbReference type="Pfam" id="PF13472">
    <property type="entry name" value="Lipase_GDSL_2"/>
    <property type="match status" value="1"/>
</dbReference>
<dbReference type="GO" id="GO:0004622">
    <property type="term" value="F:phosphatidylcholine lysophospholipase activity"/>
    <property type="evidence" value="ECO:0007669"/>
    <property type="project" value="TreeGrafter"/>
</dbReference>
<dbReference type="PANTHER" id="PTHR30383">
    <property type="entry name" value="THIOESTERASE 1/PROTEASE 1/LYSOPHOSPHOLIPASE L1"/>
    <property type="match status" value="1"/>
</dbReference>
<dbReference type="PROSITE" id="PS01098">
    <property type="entry name" value="LIPASE_GDSL_SER"/>
    <property type="match status" value="1"/>
</dbReference>
<dbReference type="Gene3D" id="3.40.50.1110">
    <property type="entry name" value="SGNH hydrolase"/>
    <property type="match status" value="1"/>
</dbReference>
<comment type="caution">
    <text evidence="3">The sequence shown here is derived from an EMBL/GenBank/DDBJ whole genome shotgun (WGS) entry which is preliminary data.</text>
</comment>
<dbReference type="InterPro" id="IPR008265">
    <property type="entry name" value="Lipase_GDSL_AS"/>
</dbReference>
<dbReference type="PANTHER" id="PTHR30383:SF24">
    <property type="entry name" value="THIOESTERASE 1_PROTEASE 1_LYSOPHOSPHOLIPASE L1"/>
    <property type="match status" value="1"/>
</dbReference>
<organism evidence="3 4">
    <name type="scientific">Govanella unica</name>
    <dbReference type="NCBI Taxonomy" id="2975056"/>
    <lineage>
        <taxon>Bacteria</taxon>
        <taxon>Pseudomonadati</taxon>
        <taxon>Pseudomonadota</taxon>
        <taxon>Alphaproteobacteria</taxon>
        <taxon>Emcibacterales</taxon>
        <taxon>Govanellaceae</taxon>
        <taxon>Govanella</taxon>
    </lineage>
</organism>
<dbReference type="GO" id="GO:0006629">
    <property type="term" value="P:lipid metabolic process"/>
    <property type="evidence" value="ECO:0007669"/>
    <property type="project" value="InterPro"/>
</dbReference>
<keyword evidence="1" id="KW-0732">Signal</keyword>
<dbReference type="InterPro" id="IPR036514">
    <property type="entry name" value="SGNH_hydro_sf"/>
</dbReference>
<dbReference type="EMBL" id="JANWOI010000001">
    <property type="protein sequence ID" value="MDA5192661.1"/>
    <property type="molecule type" value="Genomic_DNA"/>
</dbReference>
<dbReference type="RefSeq" id="WP_274942365.1">
    <property type="nucleotide sequence ID" value="NZ_JANWOI010000001.1"/>
</dbReference>
<reference evidence="3" key="1">
    <citation type="submission" date="2022-08" db="EMBL/GenBank/DDBJ databases">
        <authorList>
            <person name="Vandamme P."/>
            <person name="Hettiarachchi A."/>
            <person name="Peeters C."/>
            <person name="Cnockaert M."/>
            <person name="Carlier A."/>
        </authorList>
    </citation>
    <scope>NUCLEOTIDE SEQUENCE</scope>
    <source>
        <strain evidence="3">LMG 31809</strain>
    </source>
</reference>
<dbReference type="InterPro" id="IPR051532">
    <property type="entry name" value="Ester_Hydrolysis_Enzymes"/>
</dbReference>
<name>A0A9X3Z612_9PROT</name>
<evidence type="ECO:0000259" key="2">
    <source>
        <dbReference type="Pfam" id="PF13472"/>
    </source>
</evidence>
<evidence type="ECO:0000256" key="1">
    <source>
        <dbReference type="SAM" id="SignalP"/>
    </source>
</evidence>
<accession>A0A9X3Z612</accession>
<feature type="domain" description="SGNH hydrolase-type esterase" evidence="2">
    <location>
        <begin position="39"/>
        <end position="203"/>
    </location>
</feature>
<dbReference type="InterPro" id="IPR013830">
    <property type="entry name" value="SGNH_hydro"/>
</dbReference>
<dbReference type="AlphaFoldDB" id="A0A9X3Z612"/>
<sequence>MTRHLRRSFFIVLCPLVFLLSFPGAARATPTTAETIVVAFGDSLTAGYGLPSTDSIPVRLETLLRKTGHRVTVVNAGVSGDTSSGGRARLDWALASLDKTKPTLVILELGANDALRGIDPRLTADNLDHILKTLKARGIPVLLCGMKAPPNLGRDYGVAFNAIYPALAKKYDLPLYPFFLDGVAAQPRLNQADGMHPNAKGAELIASRLAPIVAPLLDHITRPSKDKKQP</sequence>
<keyword evidence="4" id="KW-1185">Reference proteome</keyword>
<dbReference type="SUPFAM" id="SSF52266">
    <property type="entry name" value="SGNH hydrolase"/>
    <property type="match status" value="1"/>
</dbReference>
<gene>
    <name evidence="3" type="ORF">NYP16_01635</name>
</gene>